<keyword evidence="2" id="KW-1185">Reference proteome</keyword>
<reference evidence="1 2" key="1">
    <citation type="submission" date="2016-02" db="EMBL/GenBank/DDBJ databases">
        <title>Genome analysis of coral dinoflagellate symbionts highlights evolutionary adaptations to a symbiotic lifestyle.</title>
        <authorList>
            <person name="Aranda M."/>
            <person name="Li Y."/>
            <person name="Liew Y.J."/>
            <person name="Baumgarten S."/>
            <person name="Simakov O."/>
            <person name="Wilson M."/>
            <person name="Piel J."/>
            <person name="Ashoor H."/>
            <person name="Bougouffa S."/>
            <person name="Bajic V.B."/>
            <person name="Ryu T."/>
            <person name="Ravasi T."/>
            <person name="Bayer T."/>
            <person name="Micklem G."/>
            <person name="Kim H."/>
            <person name="Bhak J."/>
            <person name="Lajeunesse T.C."/>
            <person name="Voolstra C.R."/>
        </authorList>
    </citation>
    <scope>NUCLEOTIDE SEQUENCE [LARGE SCALE GENOMIC DNA]</scope>
    <source>
        <strain evidence="1 2">CCMP2467</strain>
    </source>
</reference>
<proteinExistence type="predicted"/>
<accession>A0A1Q9F4N1</accession>
<organism evidence="1 2">
    <name type="scientific">Symbiodinium microadriaticum</name>
    <name type="common">Dinoflagellate</name>
    <name type="synonym">Zooxanthella microadriatica</name>
    <dbReference type="NCBI Taxonomy" id="2951"/>
    <lineage>
        <taxon>Eukaryota</taxon>
        <taxon>Sar</taxon>
        <taxon>Alveolata</taxon>
        <taxon>Dinophyceae</taxon>
        <taxon>Suessiales</taxon>
        <taxon>Symbiodiniaceae</taxon>
        <taxon>Symbiodinium</taxon>
    </lineage>
</organism>
<dbReference type="EMBL" id="LSRX01000012">
    <property type="protein sequence ID" value="OLQ14640.1"/>
    <property type="molecule type" value="Genomic_DNA"/>
</dbReference>
<evidence type="ECO:0000313" key="2">
    <source>
        <dbReference type="Proteomes" id="UP000186817"/>
    </source>
</evidence>
<evidence type="ECO:0000313" key="1">
    <source>
        <dbReference type="EMBL" id="OLQ14640.1"/>
    </source>
</evidence>
<name>A0A1Q9F4N1_SYMMI</name>
<dbReference type="Proteomes" id="UP000186817">
    <property type="component" value="Unassembled WGS sequence"/>
</dbReference>
<comment type="caution">
    <text evidence="1">The sequence shown here is derived from an EMBL/GenBank/DDBJ whole genome shotgun (WGS) entry which is preliminary data.</text>
</comment>
<gene>
    <name evidence="1" type="ORF">AK812_SmicGene1169</name>
</gene>
<dbReference type="AlphaFoldDB" id="A0A1Q9F4N1"/>
<sequence>MGRILYLLSLGRLFGEHASSCLPEEVASQGLKVIWRGHSKEKLDALLESERNGGEIPPCLSFCDGRLKPSAPLRAKL</sequence>
<protein>
    <submittedName>
        <fullName evidence="1">Uncharacterized protein</fullName>
    </submittedName>
</protein>